<sequence length="143" mass="16344">MSKNEKDYYVYPAIFRFDSDSVLVTFPDLPGCMTSGKNQEEALKMARDVLGGFLTIMEEDNDPIPSPTHITDLTDLNDNEYVLLVDVRMPPYRMTDNVKLKKKTLTIPEWLDKEAVNKNINQSKLLTESLKETLGFNDNTHTP</sequence>
<comment type="caution">
    <text evidence="2">The sequence shown here is derived from an EMBL/GenBank/DDBJ whole genome shotgun (WGS) entry which is preliminary data.</text>
</comment>
<accession>A0AAX2CNM2</accession>
<proteinExistence type="predicted"/>
<reference evidence="2 3" key="1">
    <citation type="submission" date="2016-08" db="EMBL/GenBank/DDBJ databases">
        <authorList>
            <person name="Loux V."/>
            <person name="Rue O."/>
        </authorList>
    </citation>
    <scope>NUCLEOTIDE SEQUENCE [LARGE SCALE GENOMIC DNA]</scope>
    <source>
        <strain evidence="2 3">AFSSA_08CEB44bac</strain>
    </source>
</reference>
<dbReference type="Proteomes" id="UP000242164">
    <property type="component" value="Unassembled WGS sequence"/>
</dbReference>
<dbReference type="AlphaFoldDB" id="A0AAX2CNM2"/>
<name>A0AAX2CNM2_9BACI</name>
<protein>
    <recommendedName>
        <fullName evidence="1">HicB-like antitoxin of toxin-antitoxin system domain-containing protein</fullName>
    </recommendedName>
</protein>
<evidence type="ECO:0000259" key="1">
    <source>
        <dbReference type="Pfam" id="PF15919"/>
    </source>
</evidence>
<dbReference type="Gene3D" id="3.30.160.250">
    <property type="match status" value="1"/>
</dbReference>
<gene>
    <name evidence="2" type="ORF">BCB44BAC_04489</name>
</gene>
<dbReference type="EMBL" id="FMIK01000065">
    <property type="protein sequence ID" value="SCM07897.1"/>
    <property type="molecule type" value="Genomic_DNA"/>
</dbReference>
<evidence type="ECO:0000313" key="3">
    <source>
        <dbReference type="Proteomes" id="UP000242164"/>
    </source>
</evidence>
<dbReference type="RefSeq" id="WP_087099636.1">
    <property type="nucleotide sequence ID" value="NZ_CP066183.1"/>
</dbReference>
<evidence type="ECO:0000313" key="2">
    <source>
        <dbReference type="EMBL" id="SCM07897.1"/>
    </source>
</evidence>
<feature type="domain" description="HicB-like antitoxin of toxin-antitoxin system" evidence="1">
    <location>
        <begin position="11"/>
        <end position="126"/>
    </location>
</feature>
<organism evidence="2 3">
    <name type="scientific">Bacillus cytotoxicus</name>
    <dbReference type="NCBI Taxonomy" id="580165"/>
    <lineage>
        <taxon>Bacteria</taxon>
        <taxon>Bacillati</taxon>
        <taxon>Bacillota</taxon>
        <taxon>Bacilli</taxon>
        <taxon>Bacillales</taxon>
        <taxon>Bacillaceae</taxon>
        <taxon>Bacillus</taxon>
        <taxon>Bacillus cereus group</taxon>
    </lineage>
</organism>
<dbReference type="InterPro" id="IPR031807">
    <property type="entry name" value="HicB-like"/>
</dbReference>
<dbReference type="Pfam" id="PF15919">
    <property type="entry name" value="HicB_lk_antitox"/>
    <property type="match status" value="1"/>
</dbReference>
<dbReference type="InterPro" id="IPR035069">
    <property type="entry name" value="TTHA1013/TTHA0281-like"/>
</dbReference>
<dbReference type="SUPFAM" id="SSF143100">
    <property type="entry name" value="TTHA1013/TTHA0281-like"/>
    <property type="match status" value="1"/>
</dbReference>